<protein>
    <submittedName>
        <fullName evidence="1">Putative leucine-rich repeat domain, L domain-containing protein</fullName>
    </submittedName>
</protein>
<dbReference type="Gene3D" id="3.80.10.10">
    <property type="entry name" value="Ribonuclease Inhibitor"/>
    <property type="match status" value="2"/>
</dbReference>
<dbReference type="Gramene" id="rna38943">
    <property type="protein sequence ID" value="RHN44781.1"/>
    <property type="gene ID" value="gene38943"/>
</dbReference>
<dbReference type="Proteomes" id="UP000265566">
    <property type="component" value="Chromosome 7"/>
</dbReference>
<sequence>MQFLSITNRLRFSLNIWSSTRPFLPSLFRRFINLTSLNLRCYFGSLNKLLRQISCFPLKITSLNLSNHPTIPAYGLPVFSQNIATLTSLKCSNIESININHMFLIADCFPLLEELDLSNLKLIDGYGISEEGIGQVLRRCCNIRHLNLACCSRVNLRGMKFDVCKLEALNLSHTTVDDKTLYTRVVVDFYNYY</sequence>
<name>A0A396GX29_MEDTR</name>
<accession>A0A396GX29</accession>
<dbReference type="InterPro" id="IPR032675">
    <property type="entry name" value="LRR_dom_sf"/>
</dbReference>
<evidence type="ECO:0000313" key="2">
    <source>
        <dbReference type="Proteomes" id="UP000265566"/>
    </source>
</evidence>
<comment type="caution">
    <text evidence="1">The sequence shown here is derived from an EMBL/GenBank/DDBJ whole genome shotgun (WGS) entry which is preliminary data.</text>
</comment>
<evidence type="ECO:0000313" key="1">
    <source>
        <dbReference type="EMBL" id="RHN44781.1"/>
    </source>
</evidence>
<dbReference type="SUPFAM" id="SSF52047">
    <property type="entry name" value="RNI-like"/>
    <property type="match status" value="1"/>
</dbReference>
<dbReference type="AlphaFoldDB" id="A0A396GX29"/>
<organism evidence="1 2">
    <name type="scientific">Medicago truncatula</name>
    <name type="common">Barrel medic</name>
    <name type="synonym">Medicago tribuloides</name>
    <dbReference type="NCBI Taxonomy" id="3880"/>
    <lineage>
        <taxon>Eukaryota</taxon>
        <taxon>Viridiplantae</taxon>
        <taxon>Streptophyta</taxon>
        <taxon>Embryophyta</taxon>
        <taxon>Tracheophyta</taxon>
        <taxon>Spermatophyta</taxon>
        <taxon>Magnoliopsida</taxon>
        <taxon>eudicotyledons</taxon>
        <taxon>Gunneridae</taxon>
        <taxon>Pentapetalae</taxon>
        <taxon>rosids</taxon>
        <taxon>fabids</taxon>
        <taxon>Fabales</taxon>
        <taxon>Fabaceae</taxon>
        <taxon>Papilionoideae</taxon>
        <taxon>50 kb inversion clade</taxon>
        <taxon>NPAAA clade</taxon>
        <taxon>Hologalegina</taxon>
        <taxon>IRL clade</taxon>
        <taxon>Trifolieae</taxon>
        <taxon>Medicago</taxon>
    </lineage>
</organism>
<proteinExistence type="predicted"/>
<reference evidence="2" key="1">
    <citation type="journal article" date="2018" name="Nat. Plants">
        <title>Whole-genome landscape of Medicago truncatula symbiotic genes.</title>
        <authorList>
            <person name="Pecrix Y."/>
            <person name="Staton S.E."/>
            <person name="Sallet E."/>
            <person name="Lelandais-Briere C."/>
            <person name="Moreau S."/>
            <person name="Carrere S."/>
            <person name="Blein T."/>
            <person name="Jardinaud M.F."/>
            <person name="Latrasse D."/>
            <person name="Zouine M."/>
            <person name="Zahm M."/>
            <person name="Kreplak J."/>
            <person name="Mayjonade B."/>
            <person name="Satge C."/>
            <person name="Perez M."/>
            <person name="Cauet S."/>
            <person name="Marande W."/>
            <person name="Chantry-Darmon C."/>
            <person name="Lopez-Roques C."/>
            <person name="Bouchez O."/>
            <person name="Berard A."/>
            <person name="Debelle F."/>
            <person name="Munos S."/>
            <person name="Bendahmane A."/>
            <person name="Berges H."/>
            <person name="Niebel A."/>
            <person name="Buitink J."/>
            <person name="Frugier F."/>
            <person name="Benhamed M."/>
            <person name="Crespi M."/>
            <person name="Gouzy J."/>
            <person name="Gamas P."/>
        </authorList>
    </citation>
    <scope>NUCLEOTIDE SEQUENCE [LARGE SCALE GENOMIC DNA]</scope>
    <source>
        <strain evidence="2">cv. Jemalong A17</strain>
    </source>
</reference>
<dbReference type="EMBL" id="PSQE01000007">
    <property type="protein sequence ID" value="RHN44781.1"/>
    <property type="molecule type" value="Genomic_DNA"/>
</dbReference>
<gene>
    <name evidence="1" type="ORF">MtrunA17_Chr7g0223151</name>
</gene>